<dbReference type="EMBL" id="CM047589">
    <property type="protein sequence ID" value="KAI9920269.1"/>
    <property type="molecule type" value="Genomic_DNA"/>
</dbReference>
<evidence type="ECO:0000313" key="2">
    <source>
        <dbReference type="Proteomes" id="UP001163321"/>
    </source>
</evidence>
<proteinExistence type="predicted"/>
<accession>A0ACC0WQE2</accession>
<organism evidence="1 2">
    <name type="scientific">Peronosclerospora sorghi</name>
    <dbReference type="NCBI Taxonomy" id="230839"/>
    <lineage>
        <taxon>Eukaryota</taxon>
        <taxon>Sar</taxon>
        <taxon>Stramenopiles</taxon>
        <taxon>Oomycota</taxon>
        <taxon>Peronosporomycetes</taxon>
        <taxon>Peronosporales</taxon>
        <taxon>Peronosporaceae</taxon>
        <taxon>Peronosclerospora</taxon>
    </lineage>
</organism>
<evidence type="ECO:0000313" key="1">
    <source>
        <dbReference type="EMBL" id="KAI9920269.1"/>
    </source>
</evidence>
<name>A0ACC0WQE2_9STRA</name>
<comment type="caution">
    <text evidence="1">The sequence shown here is derived from an EMBL/GenBank/DDBJ whole genome shotgun (WGS) entry which is preliminary data.</text>
</comment>
<protein>
    <submittedName>
        <fullName evidence="1">Uncharacterized protein</fullName>
    </submittedName>
</protein>
<keyword evidence="2" id="KW-1185">Reference proteome</keyword>
<reference evidence="1 2" key="1">
    <citation type="journal article" date="2022" name="bioRxiv">
        <title>The genome of the oomycete Peronosclerospora sorghi, a cosmopolitan pathogen of maize and sorghum, is inflated with dispersed pseudogenes.</title>
        <authorList>
            <person name="Fletcher K."/>
            <person name="Martin F."/>
            <person name="Isakeit T."/>
            <person name="Cavanaugh K."/>
            <person name="Magill C."/>
            <person name="Michelmore R."/>
        </authorList>
    </citation>
    <scope>NUCLEOTIDE SEQUENCE [LARGE SCALE GENOMIC DNA]</scope>
    <source>
        <strain evidence="1">P6</strain>
    </source>
</reference>
<sequence>MESRWQSAALEKVVKFLEQSNKEENPKKRLFNELHYFFALLEWSKQVDYEDVEYAMGAAMQWDVTKVTVTPLNTEFEASEAMYKPKRDVS</sequence>
<dbReference type="Proteomes" id="UP001163321">
    <property type="component" value="Chromosome 10"/>
</dbReference>
<gene>
    <name evidence="1" type="ORF">PsorP6_015834</name>
</gene>